<dbReference type="InterPro" id="IPR036895">
    <property type="entry name" value="Uracil-DNA_glycosylase-like_sf"/>
</dbReference>
<dbReference type="PANTHER" id="PTHR12159">
    <property type="entry name" value="G/T AND G/U MISMATCH-SPECIFIC DNA GLYCOSYLASE"/>
    <property type="match status" value="1"/>
</dbReference>
<keyword evidence="3" id="KW-0234">DNA repair</keyword>
<keyword evidence="2" id="KW-0378">Hydrolase</keyword>
<dbReference type="EMBL" id="DVNI01000040">
    <property type="protein sequence ID" value="HIU63985.1"/>
    <property type="molecule type" value="Genomic_DNA"/>
</dbReference>
<dbReference type="GO" id="GO:0006285">
    <property type="term" value="P:base-excision repair, AP site formation"/>
    <property type="evidence" value="ECO:0007669"/>
    <property type="project" value="InterPro"/>
</dbReference>
<dbReference type="InterPro" id="IPR005122">
    <property type="entry name" value="Uracil-DNA_glycosylase-like"/>
</dbReference>
<name>A0A9D1MP04_9FIRM</name>
<evidence type="ECO:0000256" key="2">
    <source>
        <dbReference type="ARBA" id="ARBA00022801"/>
    </source>
</evidence>
<proteinExistence type="predicted"/>
<keyword evidence="1" id="KW-0227">DNA damage</keyword>
<evidence type="ECO:0000313" key="5">
    <source>
        <dbReference type="EMBL" id="HIU63985.1"/>
    </source>
</evidence>
<dbReference type="GO" id="GO:0008263">
    <property type="term" value="F:pyrimidine-specific mismatch base pair DNA N-glycosylase activity"/>
    <property type="evidence" value="ECO:0007669"/>
    <property type="project" value="TreeGrafter"/>
</dbReference>
<sequence length="168" mass="19160">MMILPDLLERGLKVVFCGTAPGNISAKEQAYYAAASNKFWKIIFKAGIIPYRLQAQEFEQALRYGVGFTDLAKHESGVDKELSKEAFDRSALYEKILTYQPTVLAFTSKRAAQEFFGYKTTAQLKYGRQKDQIGLTTIFVLPSPSAAAIRWWQEEPWFKLGLYLQKEN</sequence>
<evidence type="ECO:0000259" key="4">
    <source>
        <dbReference type="Pfam" id="PF03167"/>
    </source>
</evidence>
<organism evidence="5 6">
    <name type="scientific">Candidatus Avacidaminococcus intestinavium</name>
    <dbReference type="NCBI Taxonomy" id="2840684"/>
    <lineage>
        <taxon>Bacteria</taxon>
        <taxon>Bacillati</taxon>
        <taxon>Bacillota</taxon>
        <taxon>Negativicutes</taxon>
        <taxon>Acidaminococcales</taxon>
        <taxon>Acidaminococcaceae</taxon>
        <taxon>Acidaminococcaceae incertae sedis</taxon>
        <taxon>Candidatus Avacidaminococcus</taxon>
    </lineage>
</organism>
<evidence type="ECO:0000256" key="3">
    <source>
        <dbReference type="ARBA" id="ARBA00023204"/>
    </source>
</evidence>
<reference evidence="5" key="2">
    <citation type="journal article" date="2021" name="PeerJ">
        <title>Extensive microbial diversity within the chicken gut microbiome revealed by metagenomics and culture.</title>
        <authorList>
            <person name="Gilroy R."/>
            <person name="Ravi A."/>
            <person name="Getino M."/>
            <person name="Pursley I."/>
            <person name="Horton D.L."/>
            <person name="Alikhan N.F."/>
            <person name="Baker D."/>
            <person name="Gharbi K."/>
            <person name="Hall N."/>
            <person name="Watson M."/>
            <person name="Adriaenssens E.M."/>
            <person name="Foster-Nyarko E."/>
            <person name="Jarju S."/>
            <person name="Secka A."/>
            <person name="Antonio M."/>
            <person name="Oren A."/>
            <person name="Chaudhuri R.R."/>
            <person name="La Ragione R."/>
            <person name="Hildebrand F."/>
            <person name="Pallen M.J."/>
        </authorList>
    </citation>
    <scope>NUCLEOTIDE SEQUENCE</scope>
    <source>
        <strain evidence="5">CHK160-1198</strain>
    </source>
</reference>
<dbReference type="Gene3D" id="3.40.470.10">
    <property type="entry name" value="Uracil-DNA glycosylase-like domain"/>
    <property type="match status" value="1"/>
</dbReference>
<evidence type="ECO:0000313" key="6">
    <source>
        <dbReference type="Proteomes" id="UP000824099"/>
    </source>
</evidence>
<dbReference type="InterPro" id="IPR015637">
    <property type="entry name" value="MUG/TDG"/>
</dbReference>
<evidence type="ECO:0000256" key="1">
    <source>
        <dbReference type="ARBA" id="ARBA00022763"/>
    </source>
</evidence>
<reference evidence="5" key="1">
    <citation type="submission" date="2020-10" db="EMBL/GenBank/DDBJ databases">
        <authorList>
            <person name="Gilroy R."/>
        </authorList>
    </citation>
    <scope>NUCLEOTIDE SEQUENCE</scope>
    <source>
        <strain evidence="5">CHK160-1198</strain>
    </source>
</reference>
<gene>
    <name evidence="5" type="ORF">IAB06_02920</name>
</gene>
<comment type="caution">
    <text evidence="5">The sequence shown here is derived from an EMBL/GenBank/DDBJ whole genome shotgun (WGS) entry which is preliminary data.</text>
</comment>
<protein>
    <submittedName>
        <fullName evidence="5">Mismatch-specific DNA-glycosylase</fullName>
    </submittedName>
</protein>
<dbReference type="Proteomes" id="UP000824099">
    <property type="component" value="Unassembled WGS sequence"/>
</dbReference>
<feature type="domain" description="Uracil-DNA glycosylase-like" evidence="4">
    <location>
        <begin position="8"/>
        <end position="159"/>
    </location>
</feature>
<dbReference type="GO" id="GO:0004844">
    <property type="term" value="F:uracil DNA N-glycosylase activity"/>
    <property type="evidence" value="ECO:0007669"/>
    <property type="project" value="TreeGrafter"/>
</dbReference>
<dbReference type="Pfam" id="PF03167">
    <property type="entry name" value="UDG"/>
    <property type="match status" value="1"/>
</dbReference>
<dbReference type="AlphaFoldDB" id="A0A9D1MP04"/>
<dbReference type="PANTHER" id="PTHR12159:SF9">
    <property type="entry name" value="G_T MISMATCH-SPECIFIC THYMINE DNA GLYCOSYLASE"/>
    <property type="match status" value="1"/>
</dbReference>
<dbReference type="CDD" id="cd10028">
    <property type="entry name" value="UDG-F2_TDG_MUG"/>
    <property type="match status" value="1"/>
</dbReference>
<accession>A0A9D1MP04</accession>
<dbReference type="SUPFAM" id="SSF52141">
    <property type="entry name" value="Uracil-DNA glycosylase-like"/>
    <property type="match status" value="1"/>
</dbReference>